<dbReference type="STRING" id="216903.SAMN05444371_3366"/>
<evidence type="ECO:0000313" key="2">
    <source>
        <dbReference type="EMBL" id="SHK69955.1"/>
    </source>
</evidence>
<dbReference type="EMBL" id="FRAM01000005">
    <property type="protein sequence ID" value="SHK69955.1"/>
    <property type="molecule type" value="Genomic_DNA"/>
</dbReference>
<evidence type="ECO:0000256" key="1">
    <source>
        <dbReference type="SAM" id="MobiDB-lite"/>
    </source>
</evidence>
<organism evidence="2 3">
    <name type="scientific">Epilithonimonas mollis</name>
    <dbReference type="NCBI Taxonomy" id="216903"/>
    <lineage>
        <taxon>Bacteria</taxon>
        <taxon>Pseudomonadati</taxon>
        <taxon>Bacteroidota</taxon>
        <taxon>Flavobacteriia</taxon>
        <taxon>Flavobacteriales</taxon>
        <taxon>Weeksellaceae</taxon>
        <taxon>Chryseobacterium group</taxon>
        <taxon>Epilithonimonas</taxon>
    </lineage>
</organism>
<dbReference type="AlphaFoldDB" id="A0A1M6UL44"/>
<gene>
    <name evidence="2" type="ORF">SAMN05444371_3366</name>
</gene>
<keyword evidence="3" id="KW-1185">Reference proteome</keyword>
<name>A0A1M6UL44_9FLAO</name>
<sequence>MAETITEKSQLKAWWVTGSKPTQAQYYLWMDAYWHKSESIPITKIEGLKTLIEGKADVEDLVHYAKVDASNIGINQGAWRTALGINDITPPDVDLSNYYTIQQVDDLLDNVTVDLTNYYTATQTESAITSKGYITGSALTGYATEIWVTTQTTPATQTEVESSTGTESQPLSTEPATENRKFLSLFNFFKLIKKLRYIHLLPNNATAVANRLRSDGNNVYYANSSAVEKRLAYIDELALPVKTITGNTTLDNTYNNSYVRITANCTITIAAGLASDLNVFFIVVGNYTATFINPSTTVYAPFGKILKQDLKCLLKATSMNNFDLIGDLIL</sequence>
<protein>
    <submittedName>
        <fullName evidence="2">Uncharacterized protein</fullName>
    </submittedName>
</protein>
<reference evidence="3" key="1">
    <citation type="submission" date="2016-11" db="EMBL/GenBank/DDBJ databases">
        <authorList>
            <person name="Varghese N."/>
            <person name="Submissions S."/>
        </authorList>
    </citation>
    <scope>NUCLEOTIDE SEQUENCE [LARGE SCALE GENOMIC DNA]</scope>
    <source>
        <strain evidence="3">DSM 18016</strain>
    </source>
</reference>
<feature type="region of interest" description="Disordered" evidence="1">
    <location>
        <begin position="153"/>
        <end position="175"/>
    </location>
</feature>
<accession>A0A1M6UL44</accession>
<evidence type="ECO:0000313" key="3">
    <source>
        <dbReference type="Proteomes" id="UP000184498"/>
    </source>
</evidence>
<dbReference type="Proteomes" id="UP000184498">
    <property type="component" value="Unassembled WGS sequence"/>
</dbReference>
<feature type="compositionally biased region" description="Polar residues" evidence="1">
    <location>
        <begin position="159"/>
        <end position="175"/>
    </location>
</feature>
<proteinExistence type="predicted"/>
<dbReference type="OrthoDB" id="6315383at2"/>
<dbReference type="RefSeq" id="WP_073000313.1">
    <property type="nucleotide sequence ID" value="NZ_FRAM01000005.1"/>
</dbReference>